<dbReference type="EMBL" id="CM047740">
    <property type="protein sequence ID" value="KAJ0041444.1"/>
    <property type="molecule type" value="Genomic_DNA"/>
</dbReference>
<accession>A0ACC0YVM8</accession>
<keyword evidence="2" id="KW-1185">Reference proteome</keyword>
<evidence type="ECO:0000313" key="2">
    <source>
        <dbReference type="Proteomes" id="UP001163603"/>
    </source>
</evidence>
<reference evidence="2" key="1">
    <citation type="journal article" date="2023" name="G3 (Bethesda)">
        <title>Genome assembly and association tests identify interacting loci associated with vigor, precocity, and sex in interspecific pistachio rootstocks.</title>
        <authorList>
            <person name="Palmer W."/>
            <person name="Jacygrad E."/>
            <person name="Sagayaradj S."/>
            <person name="Cavanaugh K."/>
            <person name="Han R."/>
            <person name="Bertier L."/>
            <person name="Beede B."/>
            <person name="Kafkas S."/>
            <person name="Golino D."/>
            <person name="Preece J."/>
            <person name="Michelmore R."/>
        </authorList>
    </citation>
    <scope>NUCLEOTIDE SEQUENCE [LARGE SCALE GENOMIC DNA]</scope>
</reference>
<organism evidence="1 2">
    <name type="scientific">Pistacia integerrima</name>
    <dbReference type="NCBI Taxonomy" id="434235"/>
    <lineage>
        <taxon>Eukaryota</taxon>
        <taxon>Viridiplantae</taxon>
        <taxon>Streptophyta</taxon>
        <taxon>Embryophyta</taxon>
        <taxon>Tracheophyta</taxon>
        <taxon>Spermatophyta</taxon>
        <taxon>Magnoliopsida</taxon>
        <taxon>eudicotyledons</taxon>
        <taxon>Gunneridae</taxon>
        <taxon>Pentapetalae</taxon>
        <taxon>rosids</taxon>
        <taxon>malvids</taxon>
        <taxon>Sapindales</taxon>
        <taxon>Anacardiaceae</taxon>
        <taxon>Pistacia</taxon>
    </lineage>
</organism>
<protein>
    <submittedName>
        <fullName evidence="1">Uncharacterized protein</fullName>
    </submittedName>
</protein>
<dbReference type="Proteomes" id="UP001163603">
    <property type="component" value="Chromosome 5"/>
</dbReference>
<comment type="caution">
    <text evidence="1">The sequence shown here is derived from an EMBL/GenBank/DDBJ whole genome shotgun (WGS) entry which is preliminary data.</text>
</comment>
<proteinExistence type="predicted"/>
<evidence type="ECO:0000313" key="1">
    <source>
        <dbReference type="EMBL" id="KAJ0041444.1"/>
    </source>
</evidence>
<gene>
    <name evidence="1" type="ORF">Pint_27683</name>
</gene>
<name>A0ACC0YVM8_9ROSI</name>
<sequence>MENGGNSKTLMIVNVCPNAVNLSETLSSLNFSARARNAVLSLGNRDTIKKWRDIANDARKELYEREKEIQDLKQETVGLRQSLKEANDQCILLYNEVQKAWKVSLTLQSDLKVL</sequence>